<dbReference type="Proteomes" id="UP000235965">
    <property type="component" value="Unassembled WGS sequence"/>
</dbReference>
<protein>
    <submittedName>
        <fullName evidence="3">Uncharacterized protein</fullName>
    </submittedName>
</protein>
<gene>
    <name evidence="3" type="ORF">B7P43_G08946</name>
</gene>
<organism evidence="3 4">
    <name type="scientific">Cryptotermes secundus</name>
    <dbReference type="NCBI Taxonomy" id="105785"/>
    <lineage>
        <taxon>Eukaryota</taxon>
        <taxon>Metazoa</taxon>
        <taxon>Ecdysozoa</taxon>
        <taxon>Arthropoda</taxon>
        <taxon>Hexapoda</taxon>
        <taxon>Insecta</taxon>
        <taxon>Pterygota</taxon>
        <taxon>Neoptera</taxon>
        <taxon>Polyneoptera</taxon>
        <taxon>Dictyoptera</taxon>
        <taxon>Blattodea</taxon>
        <taxon>Blattoidea</taxon>
        <taxon>Termitoidae</taxon>
        <taxon>Kalotermitidae</taxon>
        <taxon>Cryptotermitinae</taxon>
        <taxon>Cryptotermes</taxon>
    </lineage>
</organism>
<dbReference type="AlphaFoldDB" id="A0A2J7QL37"/>
<sequence length="491" mass="57315">MRMAIILLLFLAISRIIPAKIISDTAYLDYDDDDDDDDDDEGQDITQQEENESEDETEENPPAETESTPVDDEKNNMADEDWLNTAVKDIAFYLRAHKFNDFDRRHHLNEDTAPRTFFKEFPDPPLRTLHWEVRKYCELGFQDCVQYLHEKVLEATFRRNVDTLTVSRENNWSRPNNTKQIEEADRECQRLRKLDWVTAFPNRQLKNSDSRDYTQECDLLRELLVVPQLRRLPRATTCVCSPCERNRVWLRSGSFVTILPTAWILISGIRTETLELTIDCPFNVLPTVSVLKVLEATFRRNVDTLTVSRENNWSRPNNTKQIEEADKECQRLRKLDWVTGEPFVGPLERFQWRTSASYYMCMFTMREEPSLAAFGELCDNFANCLDPDFGDSNGDPRADDRLPFQCATYSFCPDTCCPRKHYSNLEECWHDDNNPCHEEASSQCSFDRLSNTDFVSIALNRWNVSCICDEVGYKWDSRFGICIGNIMEYIA</sequence>
<name>A0A2J7QL37_9NEOP</name>
<dbReference type="InParanoid" id="A0A2J7QL37"/>
<accession>A0A2J7QL37</accession>
<keyword evidence="4" id="KW-1185">Reference proteome</keyword>
<dbReference type="STRING" id="105785.A0A2J7QL37"/>
<evidence type="ECO:0000256" key="2">
    <source>
        <dbReference type="SAM" id="SignalP"/>
    </source>
</evidence>
<comment type="caution">
    <text evidence="3">The sequence shown here is derived from an EMBL/GenBank/DDBJ whole genome shotgun (WGS) entry which is preliminary data.</text>
</comment>
<evidence type="ECO:0000256" key="1">
    <source>
        <dbReference type="SAM" id="MobiDB-lite"/>
    </source>
</evidence>
<reference evidence="3 4" key="1">
    <citation type="submission" date="2017-12" db="EMBL/GenBank/DDBJ databases">
        <title>Hemimetabolous genomes reveal molecular basis of termite eusociality.</title>
        <authorList>
            <person name="Harrison M.C."/>
            <person name="Jongepier E."/>
            <person name="Robertson H.M."/>
            <person name="Arning N."/>
            <person name="Bitard-Feildel T."/>
            <person name="Chao H."/>
            <person name="Childers C.P."/>
            <person name="Dinh H."/>
            <person name="Doddapaneni H."/>
            <person name="Dugan S."/>
            <person name="Gowin J."/>
            <person name="Greiner C."/>
            <person name="Han Y."/>
            <person name="Hu H."/>
            <person name="Hughes D.S.T."/>
            <person name="Huylmans A.-K."/>
            <person name="Kemena C."/>
            <person name="Kremer L.P.M."/>
            <person name="Lee S.L."/>
            <person name="Lopez-Ezquerra A."/>
            <person name="Mallet L."/>
            <person name="Monroy-Kuhn J.M."/>
            <person name="Moser A."/>
            <person name="Murali S.C."/>
            <person name="Muzny D.M."/>
            <person name="Otani S."/>
            <person name="Piulachs M.-D."/>
            <person name="Poelchau M."/>
            <person name="Qu J."/>
            <person name="Schaub F."/>
            <person name="Wada-Katsumata A."/>
            <person name="Worley K.C."/>
            <person name="Xie Q."/>
            <person name="Ylla G."/>
            <person name="Poulsen M."/>
            <person name="Gibbs R.A."/>
            <person name="Schal C."/>
            <person name="Richards S."/>
            <person name="Belles X."/>
            <person name="Korb J."/>
            <person name="Bornberg-Bauer E."/>
        </authorList>
    </citation>
    <scope>NUCLEOTIDE SEQUENCE [LARGE SCALE GENOMIC DNA]</scope>
    <source>
        <tissue evidence="3">Whole body</tissue>
    </source>
</reference>
<feature type="signal peptide" evidence="2">
    <location>
        <begin position="1"/>
        <end position="19"/>
    </location>
</feature>
<keyword evidence="2" id="KW-0732">Signal</keyword>
<evidence type="ECO:0000313" key="4">
    <source>
        <dbReference type="Proteomes" id="UP000235965"/>
    </source>
</evidence>
<proteinExistence type="predicted"/>
<evidence type="ECO:0000313" key="3">
    <source>
        <dbReference type="EMBL" id="PNF29296.1"/>
    </source>
</evidence>
<feature type="region of interest" description="Disordered" evidence="1">
    <location>
        <begin position="31"/>
        <end position="76"/>
    </location>
</feature>
<dbReference type="EMBL" id="NEVH01013254">
    <property type="protein sequence ID" value="PNF29296.1"/>
    <property type="molecule type" value="Genomic_DNA"/>
</dbReference>
<feature type="compositionally biased region" description="Acidic residues" evidence="1">
    <location>
        <begin position="31"/>
        <end position="61"/>
    </location>
</feature>
<feature type="chain" id="PRO_5014380268" evidence="2">
    <location>
        <begin position="20"/>
        <end position="491"/>
    </location>
</feature>